<keyword evidence="4" id="KW-1185">Reference proteome</keyword>
<feature type="transmembrane region" description="Helical" evidence="2">
    <location>
        <begin position="32"/>
        <end position="52"/>
    </location>
</feature>
<keyword evidence="2" id="KW-1133">Transmembrane helix</keyword>
<feature type="region of interest" description="Disordered" evidence="1">
    <location>
        <begin position="1"/>
        <end position="20"/>
    </location>
</feature>
<feature type="transmembrane region" description="Helical" evidence="2">
    <location>
        <begin position="109"/>
        <end position="129"/>
    </location>
</feature>
<gene>
    <name evidence="3" type="ORF">INT47_008379</name>
</gene>
<feature type="compositionally biased region" description="Basic and acidic residues" evidence="1">
    <location>
        <begin position="1"/>
        <end position="13"/>
    </location>
</feature>
<organism evidence="3 4">
    <name type="scientific">Mucor saturninus</name>
    <dbReference type="NCBI Taxonomy" id="64648"/>
    <lineage>
        <taxon>Eukaryota</taxon>
        <taxon>Fungi</taxon>
        <taxon>Fungi incertae sedis</taxon>
        <taxon>Mucoromycota</taxon>
        <taxon>Mucoromycotina</taxon>
        <taxon>Mucoromycetes</taxon>
        <taxon>Mucorales</taxon>
        <taxon>Mucorineae</taxon>
        <taxon>Mucoraceae</taxon>
        <taxon>Mucor</taxon>
    </lineage>
</organism>
<sequence length="525" mass="59244">MSIHKQDCEKESSFEDDSSDTLRTGTIGTLDFYIWTLIPAIGIIVCIIHAEQEHFWSWTGATSEECQSLKSKIVVSVMSAVIGGCFVATLMKTIFVVSFTLIQYQGANFSHFATVIRGYSLACLPLLFAGRRWSGIFLIFIVLIVGTMTKQLAVVSMGVRVVSFNQTKTSYTRDYKSCSATESSAASQRFTLAKTNVFNSLRNRNSSHTNEYYDKSIPHGLRGESKFVRELPFANVSCKFVPKNDPVSFADSVLPPLGMYDALGNRLFPWGASIGVVMKMERTEDNLEERVLCTVDIGHATASTTCKNTKCRTERISAITPFEKTNTQNSYMLLTDLFDMLKPGSNSARNLLTTWILGAGINAYIDVFHKIPGESLQKIERRVEILGTVIGRILCDYNNKEPYTDIVTIQSNYISSAYYVNRILWKWPFWLLAGFIFVTWIICMISMRITPESRIISVEWLLGQYISRSRYGYLSGGRLVKAHRDYLLQVVDENSNGEVGNIAIIQSGTYQDIRTQRVLHDRTYQ</sequence>
<dbReference type="OrthoDB" id="2274832at2759"/>
<evidence type="ECO:0000313" key="3">
    <source>
        <dbReference type="EMBL" id="KAG2209535.1"/>
    </source>
</evidence>
<name>A0A8H7RFR8_9FUNG</name>
<reference evidence="3" key="1">
    <citation type="submission" date="2020-12" db="EMBL/GenBank/DDBJ databases">
        <title>Metabolic potential, ecology and presence of endohyphal bacteria is reflected in genomic diversity of Mucoromycotina.</title>
        <authorList>
            <person name="Muszewska A."/>
            <person name="Okrasinska A."/>
            <person name="Steczkiewicz K."/>
            <person name="Drgas O."/>
            <person name="Orlowska M."/>
            <person name="Perlinska-Lenart U."/>
            <person name="Aleksandrzak-Piekarczyk T."/>
            <person name="Szatraj K."/>
            <person name="Zielenkiewicz U."/>
            <person name="Pilsyk S."/>
            <person name="Malc E."/>
            <person name="Mieczkowski P."/>
            <person name="Kruszewska J.S."/>
            <person name="Biernat P."/>
            <person name="Pawlowska J."/>
        </authorList>
    </citation>
    <scope>NUCLEOTIDE SEQUENCE</scope>
    <source>
        <strain evidence="3">WA0000017839</strain>
    </source>
</reference>
<evidence type="ECO:0000256" key="1">
    <source>
        <dbReference type="SAM" id="MobiDB-lite"/>
    </source>
</evidence>
<dbReference type="Proteomes" id="UP000603453">
    <property type="component" value="Unassembled WGS sequence"/>
</dbReference>
<protein>
    <submittedName>
        <fullName evidence="3">Uncharacterized protein</fullName>
    </submittedName>
</protein>
<evidence type="ECO:0000256" key="2">
    <source>
        <dbReference type="SAM" id="Phobius"/>
    </source>
</evidence>
<dbReference type="AlphaFoldDB" id="A0A8H7RFR8"/>
<comment type="caution">
    <text evidence="3">The sequence shown here is derived from an EMBL/GenBank/DDBJ whole genome shotgun (WGS) entry which is preliminary data.</text>
</comment>
<feature type="transmembrane region" description="Helical" evidence="2">
    <location>
        <begin position="427"/>
        <end position="447"/>
    </location>
</feature>
<feature type="transmembrane region" description="Helical" evidence="2">
    <location>
        <begin position="73"/>
        <end position="97"/>
    </location>
</feature>
<accession>A0A8H7RFR8</accession>
<keyword evidence="2" id="KW-0472">Membrane</keyword>
<proteinExistence type="predicted"/>
<keyword evidence="2" id="KW-0812">Transmembrane</keyword>
<feature type="transmembrane region" description="Helical" evidence="2">
    <location>
        <begin position="136"/>
        <end position="159"/>
    </location>
</feature>
<dbReference type="EMBL" id="JAEPRD010000015">
    <property type="protein sequence ID" value="KAG2209535.1"/>
    <property type="molecule type" value="Genomic_DNA"/>
</dbReference>
<evidence type="ECO:0000313" key="4">
    <source>
        <dbReference type="Proteomes" id="UP000603453"/>
    </source>
</evidence>